<sequence length="385" mass="42291">MKCIVTGGNVKALGKAIHSLARVGDEIYVEPLQEGLSMRTVSASRSAYASFLFAPLFFQNYQPTESGYDPDSEAFRCKVHMKSFLAVFRSLPSLEKTVEKCLLSLNPHASRFRVQLHCKYGVVKTHDLPFQECESLQADFDTSQCAHALRAPPRLLADAVVHFPLALAEVTLVASPAGKVSLRSYLEGDTEVTRTMVTELGLNEDEFQTFHIKQEAQITFCLKEFRGLLSFAESSNLSLNIYFDTPGRPAIFTLDDAVLQVHLVLATLEEPESCSSQMTSCTPKPLAPAYDFTGDDIDDYMIAMETTCGGPAGTEPLPSPTFPMGPTSSEAQEPDSDHEGTVPGTPPQKRVRIKGLPQTNYRHEVKNVALPICCFVVLLGTCKMI</sequence>
<dbReference type="EC" id="3.1.11.2" evidence="4"/>
<comment type="function">
    <text evidence="11">Component of the 9-1-1 cell-cycle checkpoint response complex that plays a major role in DNA repair. The 9-1-1 complex is recruited to DNA lesion upon damage by the RAD17-replication factor C (RFC) clamp loader complex. Acts then as a sliding clamp platform on DNA for several proteins involved in long-patch base excision repair (LP-BER). The 9-1-1 complex stimulates DNA polymerase beta (POLB) activity by increasing its affinity for the 3'-OH end of the primer-template and stabilizes POLB to those sites where LP-BER proceeds; endonuclease FEN1 cleavage activity on substrates with double, nick, or gap flaps of distinct sequences and lengths; and DNA ligase I (LIG1) on long-patch base excision repair substrates. The 9-1-1 complex is necessary for the recruitment of RHNO1 to sites of double-stranded breaks (DSB) occurring during the S phase. RAD9A possesses 3'-&gt;5' double stranded DNA exonuclease activity.</text>
</comment>
<gene>
    <name evidence="15" type="primary">RAD9A</name>
</gene>
<dbReference type="GO" id="GO:0019901">
    <property type="term" value="F:protein kinase binding"/>
    <property type="evidence" value="ECO:0007669"/>
    <property type="project" value="Ensembl"/>
</dbReference>
<reference evidence="15 16" key="1">
    <citation type="submission" date="2009-12" db="EMBL/GenBank/DDBJ databases">
        <title>The Genome Sequence of Anolis carolinensis (Green Anole Lizard).</title>
        <authorList>
            <consortium name="The Genome Sequencing Platform"/>
            <person name="Di Palma F."/>
            <person name="Alfoldi J."/>
            <person name="Heiman D."/>
            <person name="Young S."/>
            <person name="Grabherr M."/>
            <person name="Johnson J."/>
            <person name="Lander E.S."/>
            <person name="Lindblad-Toh K."/>
        </authorList>
    </citation>
    <scope>NUCLEOTIDE SEQUENCE [LARGE SCALE GENOMIC DNA]</scope>
    <source>
        <strain evidence="15 16">JBL SC #1</strain>
    </source>
</reference>
<evidence type="ECO:0000256" key="12">
    <source>
        <dbReference type="ARBA" id="ARBA00069752"/>
    </source>
</evidence>
<dbReference type="PANTHER" id="PTHR15237:SF1">
    <property type="entry name" value="CELL CYCLE CHECKPOINT CONTROL PROTEIN RAD9A"/>
    <property type="match status" value="1"/>
</dbReference>
<comment type="similarity">
    <text evidence="3">Belongs to the rad9 family.</text>
</comment>
<dbReference type="GO" id="GO:0006281">
    <property type="term" value="P:DNA repair"/>
    <property type="evidence" value="ECO:0000318"/>
    <property type="project" value="GO_Central"/>
</dbReference>
<dbReference type="Ensembl" id="ENSACAT00000038782.1">
    <property type="protein sequence ID" value="ENSACAP00000023836.1"/>
    <property type="gene ID" value="ENSACAG00000008066.4"/>
</dbReference>
<dbReference type="InterPro" id="IPR046938">
    <property type="entry name" value="DNA_clamp_sf"/>
</dbReference>
<dbReference type="GO" id="GO:0005737">
    <property type="term" value="C:cytoplasm"/>
    <property type="evidence" value="ECO:0007669"/>
    <property type="project" value="Ensembl"/>
</dbReference>
<protein>
    <recommendedName>
        <fullName evidence="12">Cell cycle checkpoint control protein RAD9A</fullName>
        <ecNumber evidence="4">3.1.11.2</ecNumber>
    </recommendedName>
    <alternativeName>
        <fullName evidence="13">DNA repair exonuclease rad9 homolog A</fullName>
    </alternativeName>
</protein>
<dbReference type="GO" id="GO:0000076">
    <property type="term" value="P:DNA replication checkpoint signaling"/>
    <property type="evidence" value="ECO:0000318"/>
    <property type="project" value="GO_Central"/>
</dbReference>
<evidence type="ECO:0000256" key="14">
    <source>
        <dbReference type="SAM" id="MobiDB-lite"/>
    </source>
</evidence>
<dbReference type="GO" id="GO:0008630">
    <property type="term" value="P:intrinsic apoptotic signaling pathway in response to DNA damage"/>
    <property type="evidence" value="ECO:0007669"/>
    <property type="project" value="Ensembl"/>
</dbReference>
<dbReference type="FunCoup" id="A0A803SLJ6">
    <property type="interactions" value="735"/>
</dbReference>
<dbReference type="GO" id="GO:0008311">
    <property type="term" value="F:double-stranded DNA 3'-5' DNA exonuclease activity"/>
    <property type="evidence" value="ECO:0007669"/>
    <property type="project" value="UniProtKB-EC"/>
</dbReference>
<comment type="catalytic activity">
    <reaction evidence="1">
        <text>Exonucleolytic cleavage in the 3'- to 5'-direction to yield nucleoside 5'-phosphates.</text>
        <dbReference type="EC" id="3.1.11.2"/>
    </reaction>
</comment>
<evidence type="ECO:0000256" key="7">
    <source>
        <dbReference type="ARBA" id="ARBA00022763"/>
    </source>
</evidence>
<evidence type="ECO:0000256" key="1">
    <source>
        <dbReference type="ARBA" id="ARBA00000493"/>
    </source>
</evidence>
<dbReference type="GO" id="GO:0030896">
    <property type="term" value="C:checkpoint clamp complex"/>
    <property type="evidence" value="ECO:0000318"/>
    <property type="project" value="GO_Central"/>
</dbReference>
<dbReference type="Bgee" id="ENSACAG00000008066">
    <property type="expression patterns" value="Expressed in hindlimb bud and 12 other cell types or tissues"/>
</dbReference>
<dbReference type="GeneTree" id="ENSGT00390000005767"/>
<dbReference type="GO" id="GO:0017124">
    <property type="term" value="F:SH3 domain binding"/>
    <property type="evidence" value="ECO:0007669"/>
    <property type="project" value="Ensembl"/>
</dbReference>
<dbReference type="PANTHER" id="PTHR15237">
    <property type="entry name" value="DNA REPAIR PROTEIN RAD9"/>
    <property type="match status" value="1"/>
</dbReference>
<evidence type="ECO:0000256" key="2">
    <source>
        <dbReference type="ARBA" id="ARBA00004123"/>
    </source>
</evidence>
<dbReference type="AlphaFoldDB" id="A0A803SLJ6"/>
<dbReference type="SUPFAM" id="SSF55979">
    <property type="entry name" value="DNA clamp"/>
    <property type="match status" value="1"/>
</dbReference>
<dbReference type="InterPro" id="IPR007268">
    <property type="entry name" value="Rad9/Ddc1"/>
</dbReference>
<dbReference type="GO" id="GO:0031573">
    <property type="term" value="P:mitotic intra-S DNA damage checkpoint signaling"/>
    <property type="evidence" value="ECO:0000318"/>
    <property type="project" value="GO_Central"/>
</dbReference>
<organism evidence="15 16">
    <name type="scientific">Anolis carolinensis</name>
    <name type="common">Green anole</name>
    <name type="synonym">American chameleon</name>
    <dbReference type="NCBI Taxonomy" id="28377"/>
    <lineage>
        <taxon>Eukaryota</taxon>
        <taxon>Metazoa</taxon>
        <taxon>Chordata</taxon>
        <taxon>Craniata</taxon>
        <taxon>Vertebrata</taxon>
        <taxon>Euteleostomi</taxon>
        <taxon>Lepidosauria</taxon>
        <taxon>Squamata</taxon>
        <taxon>Bifurcata</taxon>
        <taxon>Unidentata</taxon>
        <taxon>Episquamata</taxon>
        <taxon>Toxicofera</taxon>
        <taxon>Iguania</taxon>
        <taxon>Dactyloidae</taxon>
        <taxon>Anolis</taxon>
    </lineage>
</organism>
<dbReference type="CDD" id="cd00577">
    <property type="entry name" value="PCNA"/>
    <property type="match status" value="1"/>
</dbReference>
<dbReference type="GO" id="GO:0042826">
    <property type="term" value="F:histone deacetylase binding"/>
    <property type="evidence" value="ECO:0007669"/>
    <property type="project" value="Ensembl"/>
</dbReference>
<accession>A0A803SLJ6</accession>
<keyword evidence="16" id="KW-1185">Reference proteome</keyword>
<evidence type="ECO:0000256" key="5">
    <source>
        <dbReference type="ARBA" id="ARBA00022553"/>
    </source>
</evidence>
<keyword evidence="6" id="KW-0540">Nuclease</keyword>
<evidence type="ECO:0000256" key="13">
    <source>
        <dbReference type="ARBA" id="ARBA00079896"/>
    </source>
</evidence>
<evidence type="ECO:0000256" key="8">
    <source>
        <dbReference type="ARBA" id="ARBA00022801"/>
    </source>
</evidence>
<evidence type="ECO:0000256" key="4">
    <source>
        <dbReference type="ARBA" id="ARBA00012115"/>
    </source>
</evidence>
<comment type="subcellular location">
    <subcellularLocation>
        <location evidence="2">Nucleus</location>
    </subcellularLocation>
</comment>
<dbReference type="Proteomes" id="UP000001646">
    <property type="component" value="Chromosome 1"/>
</dbReference>
<keyword evidence="10" id="KW-0539">Nucleus</keyword>
<evidence type="ECO:0000313" key="16">
    <source>
        <dbReference type="Proteomes" id="UP000001646"/>
    </source>
</evidence>
<dbReference type="Pfam" id="PF04139">
    <property type="entry name" value="Rad9"/>
    <property type="match status" value="1"/>
</dbReference>
<dbReference type="GO" id="GO:0071479">
    <property type="term" value="P:cellular response to ionizing radiation"/>
    <property type="evidence" value="ECO:0000318"/>
    <property type="project" value="GO_Central"/>
</dbReference>
<keyword evidence="5" id="KW-0597">Phosphoprotein</keyword>
<dbReference type="GO" id="GO:0005654">
    <property type="term" value="C:nucleoplasm"/>
    <property type="evidence" value="ECO:0007669"/>
    <property type="project" value="Ensembl"/>
</dbReference>
<evidence type="ECO:0000256" key="11">
    <source>
        <dbReference type="ARBA" id="ARBA00059283"/>
    </source>
</evidence>
<evidence type="ECO:0000256" key="3">
    <source>
        <dbReference type="ARBA" id="ARBA00008494"/>
    </source>
</evidence>
<dbReference type="InParanoid" id="A0A803SLJ6"/>
<dbReference type="GO" id="GO:1902231">
    <property type="term" value="P:positive regulation of intrinsic apoptotic signaling pathway in response to DNA damage"/>
    <property type="evidence" value="ECO:0007669"/>
    <property type="project" value="Ensembl"/>
</dbReference>
<keyword evidence="7" id="KW-0227">DNA damage</keyword>
<reference evidence="15" key="2">
    <citation type="submission" date="2025-08" db="UniProtKB">
        <authorList>
            <consortium name="Ensembl"/>
        </authorList>
    </citation>
    <scope>IDENTIFICATION</scope>
</reference>
<evidence type="ECO:0000256" key="6">
    <source>
        <dbReference type="ARBA" id="ARBA00022722"/>
    </source>
</evidence>
<reference evidence="15" key="3">
    <citation type="submission" date="2025-09" db="UniProtKB">
        <authorList>
            <consortium name="Ensembl"/>
        </authorList>
    </citation>
    <scope>IDENTIFICATION</scope>
</reference>
<proteinExistence type="inferred from homology"/>
<keyword evidence="9" id="KW-0269">Exonuclease</keyword>
<keyword evidence="8" id="KW-0378">Hydrolase</keyword>
<name>A0A803SLJ6_ANOCA</name>
<dbReference type="FunFam" id="3.70.10.10:FF:000005">
    <property type="entry name" value="Cell cycle checkpoint control protein"/>
    <property type="match status" value="1"/>
</dbReference>
<evidence type="ECO:0000256" key="9">
    <source>
        <dbReference type="ARBA" id="ARBA00022839"/>
    </source>
</evidence>
<feature type="region of interest" description="Disordered" evidence="14">
    <location>
        <begin position="311"/>
        <end position="351"/>
    </location>
</feature>
<dbReference type="Gene3D" id="3.70.10.10">
    <property type="match status" value="1"/>
</dbReference>
<evidence type="ECO:0000313" key="15">
    <source>
        <dbReference type="Ensembl" id="ENSACAP00000023836.1"/>
    </source>
</evidence>
<evidence type="ECO:0000256" key="10">
    <source>
        <dbReference type="ARBA" id="ARBA00023242"/>
    </source>
</evidence>